<dbReference type="InterPro" id="IPR017441">
    <property type="entry name" value="Protein_kinase_ATP_BS"/>
</dbReference>
<dbReference type="Proteomes" id="UP000000598">
    <property type="component" value="Chromosome C"/>
</dbReference>
<feature type="domain" description="Protein kinase" evidence="11">
    <location>
        <begin position="216"/>
        <end position="587"/>
    </location>
</feature>
<dbReference type="PaxDb" id="284590-Q6CU54"/>
<dbReference type="GO" id="GO:0005829">
    <property type="term" value="C:cytosol"/>
    <property type="evidence" value="ECO:0007669"/>
    <property type="project" value="TreeGrafter"/>
</dbReference>
<dbReference type="PROSITE" id="PS00108">
    <property type="entry name" value="PROTEIN_KINASE_ST"/>
    <property type="match status" value="1"/>
</dbReference>
<proteinExistence type="predicted"/>
<protein>
    <recommendedName>
        <fullName evidence="1">non-specific serine/threonine protein kinase</fullName>
        <ecNumber evidence="1">2.7.11.1</ecNumber>
    </recommendedName>
</protein>
<evidence type="ECO:0000256" key="8">
    <source>
        <dbReference type="ARBA" id="ARBA00048679"/>
    </source>
</evidence>
<dbReference type="eggNOG" id="KOG0590">
    <property type="taxonomic scope" value="Eukaryota"/>
</dbReference>
<dbReference type="SUPFAM" id="SSF56112">
    <property type="entry name" value="Protein kinase-like (PK-like)"/>
    <property type="match status" value="1"/>
</dbReference>
<comment type="catalytic activity">
    <reaction evidence="8">
        <text>L-seryl-[protein] + ATP = O-phospho-L-seryl-[protein] + ADP + H(+)</text>
        <dbReference type="Rhea" id="RHEA:17989"/>
        <dbReference type="Rhea" id="RHEA-COMP:9863"/>
        <dbReference type="Rhea" id="RHEA-COMP:11604"/>
        <dbReference type="ChEBI" id="CHEBI:15378"/>
        <dbReference type="ChEBI" id="CHEBI:29999"/>
        <dbReference type="ChEBI" id="CHEBI:30616"/>
        <dbReference type="ChEBI" id="CHEBI:83421"/>
        <dbReference type="ChEBI" id="CHEBI:456216"/>
        <dbReference type="EC" id="2.7.11.1"/>
    </reaction>
</comment>
<dbReference type="EC" id="2.7.11.1" evidence="1"/>
<evidence type="ECO:0000256" key="1">
    <source>
        <dbReference type="ARBA" id="ARBA00012513"/>
    </source>
</evidence>
<dbReference type="GO" id="GO:0004674">
    <property type="term" value="F:protein serine/threonine kinase activity"/>
    <property type="evidence" value="ECO:0007669"/>
    <property type="project" value="UniProtKB-KW"/>
</dbReference>
<dbReference type="STRING" id="284590.Q6CU54"/>
<dbReference type="InterPro" id="IPR000719">
    <property type="entry name" value="Prot_kinase_dom"/>
</dbReference>
<dbReference type="SMART" id="SM00220">
    <property type="entry name" value="S_TKc"/>
    <property type="match status" value="1"/>
</dbReference>
<dbReference type="GO" id="GO:0005524">
    <property type="term" value="F:ATP binding"/>
    <property type="evidence" value="ECO:0007669"/>
    <property type="project" value="UniProtKB-UniRule"/>
</dbReference>
<dbReference type="InParanoid" id="Q6CU54"/>
<dbReference type="InterPro" id="IPR008271">
    <property type="entry name" value="Ser/Thr_kinase_AS"/>
</dbReference>
<feature type="binding site" evidence="9">
    <location>
        <position position="245"/>
    </location>
    <ligand>
        <name>ATP</name>
        <dbReference type="ChEBI" id="CHEBI:30616"/>
    </ligand>
</feature>
<dbReference type="KEGG" id="kla:KLLA0_C07535g"/>
<dbReference type="EMBL" id="CR382123">
    <property type="protein sequence ID" value="CAH01386.1"/>
    <property type="molecule type" value="Genomic_DNA"/>
</dbReference>
<dbReference type="InterPro" id="IPR011009">
    <property type="entry name" value="Kinase-like_dom_sf"/>
</dbReference>
<dbReference type="Gene3D" id="3.30.200.20">
    <property type="entry name" value="Phosphorylase Kinase, domain 1"/>
    <property type="match status" value="1"/>
</dbReference>
<evidence type="ECO:0000256" key="10">
    <source>
        <dbReference type="SAM" id="MobiDB-lite"/>
    </source>
</evidence>
<keyword evidence="2" id="KW-0723">Serine/threonine-protein kinase</keyword>
<evidence type="ECO:0000256" key="7">
    <source>
        <dbReference type="ARBA" id="ARBA00047899"/>
    </source>
</evidence>
<feature type="compositionally biased region" description="Low complexity" evidence="10">
    <location>
        <begin position="36"/>
        <end position="58"/>
    </location>
</feature>
<feature type="compositionally biased region" description="Low complexity" evidence="10">
    <location>
        <begin position="117"/>
        <end position="133"/>
    </location>
</feature>
<dbReference type="PANTHER" id="PTHR24343:SF137">
    <property type="entry name" value="SERINE_THREONINE-PROTEIN KINASE HRK1"/>
    <property type="match status" value="1"/>
</dbReference>
<gene>
    <name evidence="12" type="ORF">KLLA0_C07535g</name>
</gene>
<name>Q6CU54_KLULA</name>
<evidence type="ECO:0000256" key="2">
    <source>
        <dbReference type="ARBA" id="ARBA00022527"/>
    </source>
</evidence>
<evidence type="ECO:0000313" key="13">
    <source>
        <dbReference type="Proteomes" id="UP000000598"/>
    </source>
</evidence>
<evidence type="ECO:0000256" key="3">
    <source>
        <dbReference type="ARBA" id="ARBA00022679"/>
    </source>
</evidence>
<evidence type="ECO:0000256" key="5">
    <source>
        <dbReference type="ARBA" id="ARBA00022777"/>
    </source>
</evidence>
<dbReference type="AlphaFoldDB" id="Q6CU54"/>
<dbReference type="PANTHER" id="PTHR24343">
    <property type="entry name" value="SERINE/THREONINE KINASE"/>
    <property type="match status" value="1"/>
</dbReference>
<keyword evidence="5" id="KW-0418">Kinase</keyword>
<dbReference type="PROSITE" id="PS00107">
    <property type="entry name" value="PROTEIN_KINASE_ATP"/>
    <property type="match status" value="1"/>
</dbReference>
<evidence type="ECO:0000259" key="11">
    <source>
        <dbReference type="PROSITE" id="PS50011"/>
    </source>
</evidence>
<feature type="compositionally biased region" description="Basic and acidic residues" evidence="10">
    <location>
        <begin position="455"/>
        <end position="491"/>
    </location>
</feature>
<dbReference type="PROSITE" id="PS50011">
    <property type="entry name" value="PROTEIN_KINASE_DOM"/>
    <property type="match status" value="1"/>
</dbReference>
<reference evidence="12 13" key="1">
    <citation type="journal article" date="2004" name="Nature">
        <title>Genome evolution in yeasts.</title>
        <authorList>
            <consortium name="Genolevures"/>
            <person name="Dujon B."/>
            <person name="Sherman D."/>
            <person name="Fischer G."/>
            <person name="Durrens P."/>
            <person name="Casaregola S."/>
            <person name="Lafontaine I."/>
            <person name="de Montigny J."/>
            <person name="Marck C."/>
            <person name="Neuveglise C."/>
            <person name="Talla E."/>
            <person name="Goffard N."/>
            <person name="Frangeul L."/>
            <person name="Aigle M."/>
            <person name="Anthouard V."/>
            <person name="Babour A."/>
            <person name="Barbe V."/>
            <person name="Barnay S."/>
            <person name="Blanchin S."/>
            <person name="Beckerich J.M."/>
            <person name="Beyne E."/>
            <person name="Bleykasten C."/>
            <person name="Boisrame A."/>
            <person name="Boyer J."/>
            <person name="Cattolico L."/>
            <person name="Confanioleri F."/>
            <person name="de Daruvar A."/>
            <person name="Despons L."/>
            <person name="Fabre E."/>
            <person name="Fairhead C."/>
            <person name="Ferry-Dumazet H."/>
            <person name="Groppi A."/>
            <person name="Hantraye F."/>
            <person name="Hennequin C."/>
            <person name="Jauniaux N."/>
            <person name="Joyet P."/>
            <person name="Kachouri R."/>
            <person name="Kerrest A."/>
            <person name="Koszul R."/>
            <person name="Lemaire M."/>
            <person name="Lesur I."/>
            <person name="Ma L."/>
            <person name="Muller H."/>
            <person name="Nicaud J.M."/>
            <person name="Nikolski M."/>
            <person name="Oztas S."/>
            <person name="Ozier-Kalogeropoulos O."/>
            <person name="Pellenz S."/>
            <person name="Potier S."/>
            <person name="Richard G.F."/>
            <person name="Straub M.L."/>
            <person name="Suleau A."/>
            <person name="Swennene D."/>
            <person name="Tekaia F."/>
            <person name="Wesolowski-Louvel M."/>
            <person name="Westhof E."/>
            <person name="Wirth B."/>
            <person name="Zeniou-Meyer M."/>
            <person name="Zivanovic I."/>
            <person name="Bolotin-Fukuhara M."/>
            <person name="Thierry A."/>
            <person name="Bouchier C."/>
            <person name="Caudron B."/>
            <person name="Scarpelli C."/>
            <person name="Gaillardin C."/>
            <person name="Weissenbach J."/>
            <person name="Wincker P."/>
            <person name="Souciet J.L."/>
        </authorList>
    </citation>
    <scope>NUCLEOTIDE SEQUENCE [LARGE SCALE GENOMIC DNA]</scope>
    <source>
        <strain evidence="13">ATCC 8585 / CBS 2359 / DSM 70799 / NBRC 1267 / NRRL Y-1140 / WM37</strain>
    </source>
</reference>
<accession>Q6CU54</accession>
<evidence type="ECO:0000256" key="6">
    <source>
        <dbReference type="ARBA" id="ARBA00022840"/>
    </source>
</evidence>
<feature type="region of interest" description="Disordered" evidence="10">
    <location>
        <begin position="455"/>
        <end position="543"/>
    </location>
</feature>
<dbReference type="HOGENOM" id="CLU_000288_82_2_1"/>
<feature type="region of interest" description="Disordered" evidence="10">
    <location>
        <begin position="102"/>
        <end position="141"/>
    </location>
</feature>
<dbReference type="Pfam" id="PF00069">
    <property type="entry name" value="Pkinase"/>
    <property type="match status" value="1"/>
</dbReference>
<keyword evidence="3" id="KW-0808">Transferase</keyword>
<feature type="compositionally biased region" description="Polar residues" evidence="10">
    <location>
        <begin position="104"/>
        <end position="114"/>
    </location>
</feature>
<keyword evidence="13" id="KW-1185">Reference proteome</keyword>
<evidence type="ECO:0000313" key="12">
    <source>
        <dbReference type="EMBL" id="CAH01386.1"/>
    </source>
</evidence>
<feature type="compositionally biased region" description="Basic and acidic residues" evidence="10">
    <location>
        <begin position="506"/>
        <end position="524"/>
    </location>
</feature>
<keyword evidence="4 9" id="KW-0547">Nucleotide-binding</keyword>
<evidence type="ECO:0000256" key="4">
    <source>
        <dbReference type="ARBA" id="ARBA00022741"/>
    </source>
</evidence>
<dbReference type="Gene3D" id="1.10.510.10">
    <property type="entry name" value="Transferase(Phosphotransferase) domain 1"/>
    <property type="match status" value="1"/>
</dbReference>
<feature type="compositionally biased region" description="Polar residues" evidence="10">
    <location>
        <begin position="492"/>
        <end position="505"/>
    </location>
</feature>
<evidence type="ECO:0000256" key="9">
    <source>
        <dbReference type="PROSITE-ProRule" id="PRU10141"/>
    </source>
</evidence>
<dbReference type="FunCoup" id="Q6CU54">
    <property type="interactions" value="329"/>
</dbReference>
<feature type="region of interest" description="Disordered" evidence="10">
    <location>
        <begin position="1"/>
        <end position="63"/>
    </location>
</feature>
<organism evidence="12 13">
    <name type="scientific">Kluyveromyces lactis (strain ATCC 8585 / CBS 2359 / DSM 70799 / NBRC 1267 / NRRL Y-1140 / WM37)</name>
    <name type="common">Yeast</name>
    <name type="synonym">Candida sphaerica</name>
    <dbReference type="NCBI Taxonomy" id="284590"/>
    <lineage>
        <taxon>Eukaryota</taxon>
        <taxon>Fungi</taxon>
        <taxon>Dikarya</taxon>
        <taxon>Ascomycota</taxon>
        <taxon>Saccharomycotina</taxon>
        <taxon>Saccharomycetes</taxon>
        <taxon>Saccharomycetales</taxon>
        <taxon>Saccharomycetaceae</taxon>
        <taxon>Kluyveromyces</taxon>
    </lineage>
</organism>
<sequence>MPSLLGLSFHRKKTHSSSQLSLASGATAEQERGHGRSSPSSGSPNSHHHNNNSNNSSNKPHHTESFTHSVAAFLEPGHNFTPSSGHSDRRGTTVTAVTAAGPVQSVSASTQQLLHDNGSSNNHSHNANGSCANPHQQSQQHKLTRFFRPGMKKRPSGGSLMSSTKLTDLISPDQTNNLDHNSHAFSAIPPSTDSTLSLSNKTNIYHDDSILAQKYGKLGKVLGSGAGGSVKVLVRPSDGAMFAVKQFRSRKPNEPIRDYARKCTSEFCVGSMLHHPNIIETLDIFSDAKQTQYYQVMEYCPVDFFAVVMSGEMSRGEINCCFKQLVEAVNYLHSKGYAHRDLKLDNCVMTKEGILKLIDFGSAFVYKYTYENDTKLAHGIVGSDPYLAPEVLVHSNGYDAPMVDIWSMGIIFCCMMLKRFPWKVPKDSDVNFSLYCMPDDVEHDYVKSAQEHEALMKTKREERQKVKQMKDSKPREITEEAPQHREHEEHGSSSTQVNQITSTPEQKTEVVEKKASQVTHEEPINPKADPTSSEYQVPQRKQKKVIHGPYRLLRLLPHASRPIMSKILEVNPAQRATMKDIYADGWFANIPYCTLDDKKNVIRGAGHSHTIVTEENAHLEKYKV</sequence>
<keyword evidence="6 9" id="KW-0067">ATP-binding</keyword>
<dbReference type="OMA" id="EYAKKCT"/>
<comment type="catalytic activity">
    <reaction evidence="7">
        <text>L-threonyl-[protein] + ATP = O-phospho-L-threonyl-[protein] + ADP + H(+)</text>
        <dbReference type="Rhea" id="RHEA:46608"/>
        <dbReference type="Rhea" id="RHEA-COMP:11060"/>
        <dbReference type="Rhea" id="RHEA-COMP:11605"/>
        <dbReference type="ChEBI" id="CHEBI:15378"/>
        <dbReference type="ChEBI" id="CHEBI:30013"/>
        <dbReference type="ChEBI" id="CHEBI:30616"/>
        <dbReference type="ChEBI" id="CHEBI:61977"/>
        <dbReference type="ChEBI" id="CHEBI:456216"/>
        <dbReference type="EC" id="2.7.11.1"/>
    </reaction>
</comment>